<dbReference type="OrthoDB" id="3360522at2"/>
<reference evidence="1 2" key="1">
    <citation type="submission" date="2016-01" db="EMBL/GenBank/DDBJ databases">
        <title>Whole genome sequence and analysis of Micromonospora rosaria DSM 803, which can produce antibacterial substance rosamicin.</title>
        <authorList>
            <person name="Yang H."/>
            <person name="He X."/>
            <person name="Zhu D."/>
        </authorList>
    </citation>
    <scope>NUCLEOTIDE SEQUENCE [LARGE SCALE GENOMIC DNA]</scope>
    <source>
        <strain evidence="1 2">DSM 803</strain>
    </source>
</reference>
<proteinExistence type="predicted"/>
<comment type="caution">
    <text evidence="1">The sequence shown here is derived from an EMBL/GenBank/DDBJ whole genome shotgun (WGS) entry which is preliminary data.</text>
</comment>
<protein>
    <submittedName>
        <fullName evidence="1">Uncharacterized protein</fullName>
    </submittedName>
</protein>
<dbReference type="Proteomes" id="UP000070620">
    <property type="component" value="Unassembled WGS sequence"/>
</dbReference>
<evidence type="ECO:0000313" key="2">
    <source>
        <dbReference type="Proteomes" id="UP000070620"/>
    </source>
</evidence>
<evidence type="ECO:0000313" key="1">
    <source>
        <dbReference type="EMBL" id="KXK63055.1"/>
    </source>
</evidence>
<organism evidence="1 2">
    <name type="scientific">Micromonospora rosaria</name>
    <dbReference type="NCBI Taxonomy" id="47874"/>
    <lineage>
        <taxon>Bacteria</taxon>
        <taxon>Bacillati</taxon>
        <taxon>Actinomycetota</taxon>
        <taxon>Actinomycetes</taxon>
        <taxon>Micromonosporales</taxon>
        <taxon>Micromonosporaceae</taxon>
        <taxon>Micromonospora</taxon>
    </lineage>
</organism>
<name>A0A136PXB4_9ACTN</name>
<dbReference type="EMBL" id="LRQV01000010">
    <property type="protein sequence ID" value="KXK63055.1"/>
    <property type="molecule type" value="Genomic_DNA"/>
</dbReference>
<sequence length="323" mass="35855">MAVVTIVVTMVAGLIVWFVRQAMETGTTPEGLPRSVPRRFDPGQQLFRLDFLPGSVRHAAYETEPDMHIMQLSGPRDGAPATKEDSPYSVDRDWRIEILMAARHVDVHRYDREYDEEAGWTVPGAEVAPVRGRPAFQNEGGVLSWEYAPKAWMRITVTGVDRHEETLRRVTEGIRWEKAPLALPFEAVGLPDDAELSGARLEWAKKGPMRSSAQYLLGWNERGRPDIVVGLSTESVASGRSNVTDDVTVSGRAATAIDWQSKDRPGLYRVGQLPGGCGTCVVEVGIESRRAHEAVGGRDDVLKLAASIRLVDGYEDRARWRPR</sequence>
<accession>A0A136PXB4</accession>
<dbReference type="AlphaFoldDB" id="A0A136PXB4"/>
<keyword evidence="2" id="KW-1185">Reference proteome</keyword>
<dbReference type="RefSeq" id="WP_067360511.1">
    <property type="nucleotide sequence ID" value="NZ_JBIUBN010000015.1"/>
</dbReference>
<gene>
    <name evidence="1" type="ORF">AWW66_05275</name>
</gene>